<organism evidence="1 2">
    <name type="scientific">Goodea atripinnis</name>
    <dbReference type="NCBI Taxonomy" id="208336"/>
    <lineage>
        <taxon>Eukaryota</taxon>
        <taxon>Metazoa</taxon>
        <taxon>Chordata</taxon>
        <taxon>Craniata</taxon>
        <taxon>Vertebrata</taxon>
        <taxon>Euteleostomi</taxon>
        <taxon>Actinopterygii</taxon>
        <taxon>Neopterygii</taxon>
        <taxon>Teleostei</taxon>
        <taxon>Neoteleostei</taxon>
        <taxon>Acanthomorphata</taxon>
        <taxon>Ovalentaria</taxon>
        <taxon>Atherinomorphae</taxon>
        <taxon>Cyprinodontiformes</taxon>
        <taxon>Goodeidae</taxon>
        <taxon>Goodea</taxon>
    </lineage>
</organism>
<dbReference type="Proteomes" id="UP001476798">
    <property type="component" value="Unassembled WGS sequence"/>
</dbReference>
<gene>
    <name evidence="1" type="ORF">GOODEAATRI_032470</name>
</gene>
<accession>A0ABV0Q2X0</accession>
<evidence type="ECO:0000313" key="2">
    <source>
        <dbReference type="Proteomes" id="UP001476798"/>
    </source>
</evidence>
<protein>
    <submittedName>
        <fullName evidence="1">Uncharacterized protein</fullName>
    </submittedName>
</protein>
<sequence length="130" mass="14293">MKKALGGIAGRGWHSSWLALRLICFPSWMVKKKGPCELSRSIASNLQACPTRPQGLPAAHCHDGQLQQLINYAEAINALGKHFSDVLQRYFCLTLSLSPTAFHPHFKEVCRGPAAPQPVRTDGINDDNDT</sequence>
<keyword evidence="2" id="KW-1185">Reference proteome</keyword>
<reference evidence="1 2" key="1">
    <citation type="submission" date="2021-06" db="EMBL/GenBank/DDBJ databases">
        <authorList>
            <person name="Palmer J.M."/>
        </authorList>
    </citation>
    <scope>NUCLEOTIDE SEQUENCE [LARGE SCALE GENOMIC DNA]</scope>
    <source>
        <strain evidence="1 2">GA_2019</strain>
        <tissue evidence="1">Muscle</tissue>
    </source>
</reference>
<comment type="caution">
    <text evidence="1">The sequence shown here is derived from an EMBL/GenBank/DDBJ whole genome shotgun (WGS) entry which is preliminary data.</text>
</comment>
<name>A0ABV0Q2X0_9TELE</name>
<proteinExistence type="predicted"/>
<dbReference type="EMBL" id="JAHRIO010096033">
    <property type="protein sequence ID" value="MEQ2190126.1"/>
    <property type="molecule type" value="Genomic_DNA"/>
</dbReference>
<evidence type="ECO:0000313" key="1">
    <source>
        <dbReference type="EMBL" id="MEQ2190126.1"/>
    </source>
</evidence>